<accession>A0A6B0UHD1</accession>
<feature type="chain" id="PRO_5025337484" evidence="1">
    <location>
        <begin position="19"/>
        <end position="108"/>
    </location>
</feature>
<organism evidence="2">
    <name type="scientific">Ixodes ricinus</name>
    <name type="common">Common tick</name>
    <name type="synonym">Acarus ricinus</name>
    <dbReference type="NCBI Taxonomy" id="34613"/>
    <lineage>
        <taxon>Eukaryota</taxon>
        <taxon>Metazoa</taxon>
        <taxon>Ecdysozoa</taxon>
        <taxon>Arthropoda</taxon>
        <taxon>Chelicerata</taxon>
        <taxon>Arachnida</taxon>
        <taxon>Acari</taxon>
        <taxon>Parasitiformes</taxon>
        <taxon>Ixodida</taxon>
        <taxon>Ixodoidea</taxon>
        <taxon>Ixodidae</taxon>
        <taxon>Ixodinae</taxon>
        <taxon>Ixodes</taxon>
    </lineage>
</organism>
<name>A0A6B0UHD1_IXORI</name>
<evidence type="ECO:0000313" key="2">
    <source>
        <dbReference type="EMBL" id="MXU89534.1"/>
    </source>
</evidence>
<protein>
    <submittedName>
        <fullName evidence="2">Putative secreted protein</fullName>
    </submittedName>
</protein>
<reference evidence="2" key="1">
    <citation type="submission" date="2019-12" db="EMBL/GenBank/DDBJ databases">
        <title>An insight into the sialome of adult female Ixodes ricinus ticks feeding for 6 days.</title>
        <authorList>
            <person name="Perner J."/>
            <person name="Ribeiro J.M.C."/>
        </authorList>
    </citation>
    <scope>NUCLEOTIDE SEQUENCE</scope>
    <source>
        <strain evidence="2">Semi-engorged</strain>
        <tissue evidence="2">Salivary glands</tissue>
    </source>
</reference>
<dbReference type="AlphaFoldDB" id="A0A6B0UHD1"/>
<keyword evidence="1" id="KW-0732">Signal</keyword>
<dbReference type="EMBL" id="GIFC01007451">
    <property type="protein sequence ID" value="MXU89534.1"/>
    <property type="molecule type" value="Transcribed_RNA"/>
</dbReference>
<feature type="signal peptide" evidence="1">
    <location>
        <begin position="1"/>
        <end position="18"/>
    </location>
</feature>
<proteinExistence type="predicted"/>
<sequence length="108" mass="11865">MFLLLLVALLAAPLHLHANANAVNYRKTDRDLKGVSMECEKSVGSYLKEICSNQNATPYFMIALKESAGSPWKFDVVESFVLSPISAACNSRVQLCLFTASLVAQFHV</sequence>
<evidence type="ECO:0000256" key="1">
    <source>
        <dbReference type="SAM" id="SignalP"/>
    </source>
</evidence>